<proteinExistence type="predicted"/>
<keyword evidence="2" id="KW-1185">Reference proteome</keyword>
<dbReference type="AlphaFoldDB" id="A0A848H0R7"/>
<evidence type="ECO:0000313" key="2">
    <source>
        <dbReference type="Proteomes" id="UP000541185"/>
    </source>
</evidence>
<comment type="caution">
    <text evidence="1">The sequence shown here is derived from an EMBL/GenBank/DDBJ whole genome shotgun (WGS) entry which is preliminary data.</text>
</comment>
<dbReference type="Proteomes" id="UP000541185">
    <property type="component" value="Unassembled WGS sequence"/>
</dbReference>
<reference evidence="1 2" key="1">
    <citation type="submission" date="2020-04" db="EMBL/GenBank/DDBJ databases">
        <title>Ramlibacter sp. G-1-2-2 isolated from soil.</title>
        <authorList>
            <person name="Dahal R.H."/>
        </authorList>
    </citation>
    <scope>NUCLEOTIDE SEQUENCE [LARGE SCALE GENOMIC DNA]</scope>
    <source>
        <strain evidence="1 2">G-1-2-2</strain>
    </source>
</reference>
<dbReference type="EMBL" id="JABBFX010000001">
    <property type="protein sequence ID" value="NML44164.1"/>
    <property type="molecule type" value="Genomic_DNA"/>
</dbReference>
<dbReference type="RefSeq" id="WP_169418318.1">
    <property type="nucleotide sequence ID" value="NZ_JABBFX010000001.1"/>
</dbReference>
<accession>A0A848H0R7</accession>
<organism evidence="1 2">
    <name type="scientific">Ramlibacter agri</name>
    <dbReference type="NCBI Taxonomy" id="2728837"/>
    <lineage>
        <taxon>Bacteria</taxon>
        <taxon>Pseudomonadati</taxon>
        <taxon>Pseudomonadota</taxon>
        <taxon>Betaproteobacteria</taxon>
        <taxon>Burkholderiales</taxon>
        <taxon>Comamonadaceae</taxon>
        <taxon>Ramlibacter</taxon>
    </lineage>
</organism>
<name>A0A848H0R7_9BURK</name>
<sequence length="98" mass="10895">MDDFNQIEVPPSFVALFTSPSGRLTEPMRTVRERYELCEDMAQLLSEQASVAQFKTGGSERDVLAAMERGLGDAGSLQPQECTWVVTRMAEVLGWPLD</sequence>
<gene>
    <name evidence="1" type="ORF">HHL11_10415</name>
</gene>
<evidence type="ECO:0000313" key="1">
    <source>
        <dbReference type="EMBL" id="NML44164.1"/>
    </source>
</evidence>
<protein>
    <submittedName>
        <fullName evidence="1">ATPase with chaperone activity</fullName>
    </submittedName>
</protein>